<dbReference type="EMBL" id="CM055099">
    <property type="protein sequence ID" value="KAJ7546181.1"/>
    <property type="molecule type" value="Genomic_DNA"/>
</dbReference>
<evidence type="ECO:0000313" key="1">
    <source>
        <dbReference type="EMBL" id="KAJ7546181.1"/>
    </source>
</evidence>
<gene>
    <name evidence="1" type="ORF">O6H91_08G028800</name>
</gene>
<name>A0ACC2CW09_DIPCM</name>
<keyword evidence="2" id="KW-1185">Reference proteome</keyword>
<comment type="caution">
    <text evidence="1">The sequence shown here is derived from an EMBL/GenBank/DDBJ whole genome shotgun (WGS) entry which is preliminary data.</text>
</comment>
<sequence length="209" mass="23483">MRLMTLSKQQRSESLVPKFGSWVDNQNQTSFSTMFEDARANKVARAVNLIGPVSSKHAFGRDRTVQKSNDMNITADLVLTQISQSHVVQTDTPRCTNRGNPYAADETLLVTIFPERSSTKKKETISSLESGRLTRIREYGKSKALRDPSKELQSTVVLNNTKIAQQPPKAKIPVFYDCQVEKDVLSHPPNAVPKKFRITWISCFSADQP</sequence>
<accession>A0ACC2CW09</accession>
<dbReference type="Proteomes" id="UP001162992">
    <property type="component" value="Chromosome 8"/>
</dbReference>
<proteinExistence type="predicted"/>
<reference evidence="2" key="1">
    <citation type="journal article" date="2024" name="Proc. Natl. Acad. Sci. U.S.A.">
        <title>Extraordinary preservation of gene collinearity over three hundred million years revealed in homosporous lycophytes.</title>
        <authorList>
            <person name="Li C."/>
            <person name="Wickell D."/>
            <person name="Kuo L.Y."/>
            <person name="Chen X."/>
            <person name="Nie B."/>
            <person name="Liao X."/>
            <person name="Peng D."/>
            <person name="Ji J."/>
            <person name="Jenkins J."/>
            <person name="Williams M."/>
            <person name="Shu S."/>
            <person name="Plott C."/>
            <person name="Barry K."/>
            <person name="Rajasekar S."/>
            <person name="Grimwood J."/>
            <person name="Han X."/>
            <person name="Sun S."/>
            <person name="Hou Z."/>
            <person name="He W."/>
            <person name="Dai G."/>
            <person name="Sun C."/>
            <person name="Schmutz J."/>
            <person name="Leebens-Mack J.H."/>
            <person name="Li F.W."/>
            <person name="Wang L."/>
        </authorList>
    </citation>
    <scope>NUCLEOTIDE SEQUENCE [LARGE SCALE GENOMIC DNA]</scope>
    <source>
        <strain evidence="2">cv. PW_Plant_1</strain>
    </source>
</reference>
<protein>
    <submittedName>
        <fullName evidence="1">Uncharacterized protein</fullName>
    </submittedName>
</protein>
<organism evidence="1 2">
    <name type="scientific">Diphasiastrum complanatum</name>
    <name type="common">Issler's clubmoss</name>
    <name type="synonym">Lycopodium complanatum</name>
    <dbReference type="NCBI Taxonomy" id="34168"/>
    <lineage>
        <taxon>Eukaryota</taxon>
        <taxon>Viridiplantae</taxon>
        <taxon>Streptophyta</taxon>
        <taxon>Embryophyta</taxon>
        <taxon>Tracheophyta</taxon>
        <taxon>Lycopodiopsida</taxon>
        <taxon>Lycopodiales</taxon>
        <taxon>Lycopodiaceae</taxon>
        <taxon>Lycopodioideae</taxon>
        <taxon>Diphasiastrum</taxon>
    </lineage>
</organism>
<evidence type="ECO:0000313" key="2">
    <source>
        <dbReference type="Proteomes" id="UP001162992"/>
    </source>
</evidence>